<gene>
    <name evidence="3" type="ORF">SGRAN_3491</name>
</gene>
<dbReference type="InterPro" id="IPR051781">
    <property type="entry name" value="Metallo-dep_Hydrolase"/>
</dbReference>
<dbReference type="GO" id="GO:0016810">
    <property type="term" value="F:hydrolase activity, acting on carbon-nitrogen (but not peptide) bonds"/>
    <property type="evidence" value="ECO:0007669"/>
    <property type="project" value="InterPro"/>
</dbReference>
<dbReference type="EMBL" id="CP012199">
    <property type="protein sequence ID" value="AMG75834.1"/>
    <property type="molecule type" value="Genomic_DNA"/>
</dbReference>
<dbReference type="RefSeq" id="WP_067185800.1">
    <property type="nucleotide sequence ID" value="NZ_CP012199.1"/>
</dbReference>
<dbReference type="InterPro" id="IPR032466">
    <property type="entry name" value="Metal_Hydrolase"/>
</dbReference>
<dbReference type="PANTHER" id="PTHR43135">
    <property type="entry name" value="ALPHA-D-RIBOSE 1-METHYLPHOSPHONATE 5-TRIPHOSPHATE DIPHOSPHATASE"/>
    <property type="match status" value="1"/>
</dbReference>
<organism evidence="3 4">
    <name type="scientific">Sphingopyxis granuli</name>
    <dbReference type="NCBI Taxonomy" id="267128"/>
    <lineage>
        <taxon>Bacteria</taxon>
        <taxon>Pseudomonadati</taxon>
        <taxon>Pseudomonadota</taxon>
        <taxon>Alphaproteobacteria</taxon>
        <taxon>Sphingomonadales</taxon>
        <taxon>Sphingomonadaceae</taxon>
        <taxon>Sphingopyxis</taxon>
    </lineage>
</organism>
<accession>A0AA86L436</accession>
<dbReference type="Gene3D" id="2.30.40.10">
    <property type="entry name" value="Urease, subunit C, domain 1"/>
    <property type="match status" value="1"/>
</dbReference>
<name>A0AA86L436_9SPHN</name>
<reference evidence="3 4" key="1">
    <citation type="journal article" date="2016" name="BMC Genomics">
        <title>Genomic analysis of the nitrate-respiring Sphingopyxis granuli (formerly Sphingomonas macrogoltabida) strain TFA.</title>
        <authorList>
            <person name="Garcia-Romero I."/>
            <person name="Perez-Pulido A.J."/>
            <person name="Gonzalez-Flores Y.E."/>
            <person name="Reyes-Ramirez F."/>
            <person name="Santero E."/>
            <person name="Floriano B."/>
        </authorList>
    </citation>
    <scope>NUCLEOTIDE SEQUENCE [LARGE SCALE GENOMIC DNA]</scope>
    <source>
        <strain evidence="3 4">TFA</strain>
    </source>
</reference>
<dbReference type="InterPro" id="IPR006680">
    <property type="entry name" value="Amidohydro-rel"/>
</dbReference>
<keyword evidence="1" id="KW-0732">Signal</keyword>
<sequence length="486" mass="51882">MKCLAAALASSLLALAAPALAAPQQGDVVIRHVNLVDVEAAKTQADQAVVLRGADIVAVGADAAIARDWRAAKVVEGKDLYLIPGLWDMHVHFGGGPELIEENKALLPLYVANGITTIRDCSGDLPDQVLGWRSEIASGSLFGPRLLTSGAKIEGIAPVWKGTIEVGSEADVDAALTRLQQHDKVDFVKITDSTLKPDLFLYALRQAKARGIRTSGHIPMALTTRQAVDAGISSIEHLDYAYHAGARDEAAVAADFAAGRIDRAEASRRLDAAFDPATAMAAYRHFAEKGVFVTPTLNGSRILAFLDRDDHSKDEGLAYIGPKLRKTYDWRIERAAKASPEAVAARHAHIDAMARILPMLQQAGVTIIAGTDAGFLNSFNYPAFALHDEIALFVEKGLTPAQALASATRAGPAWFGQLDRYGAIRPGMAADLVLLQRNPLEDIAATKAIDTVVMRGKTYDRAALDAMLADTRAQVAAWNAEDGASE</sequence>
<dbReference type="SUPFAM" id="SSF51338">
    <property type="entry name" value="Composite domain of metallo-dependent hydrolases"/>
    <property type="match status" value="1"/>
</dbReference>
<dbReference type="InterPro" id="IPR011059">
    <property type="entry name" value="Metal-dep_hydrolase_composite"/>
</dbReference>
<evidence type="ECO:0000313" key="3">
    <source>
        <dbReference type="EMBL" id="AMG75834.1"/>
    </source>
</evidence>
<dbReference type="KEGG" id="sgi:SGRAN_3491"/>
<feature type="signal peptide" evidence="1">
    <location>
        <begin position="1"/>
        <end position="21"/>
    </location>
</feature>
<proteinExistence type="predicted"/>
<evidence type="ECO:0000256" key="1">
    <source>
        <dbReference type="SAM" id="SignalP"/>
    </source>
</evidence>
<feature type="chain" id="PRO_5041652444" evidence="1">
    <location>
        <begin position="22"/>
        <end position="486"/>
    </location>
</feature>
<dbReference type="SUPFAM" id="SSF51556">
    <property type="entry name" value="Metallo-dependent hydrolases"/>
    <property type="match status" value="1"/>
</dbReference>
<dbReference type="AlphaFoldDB" id="A0AA86L436"/>
<dbReference type="Gene3D" id="3.20.20.140">
    <property type="entry name" value="Metal-dependent hydrolases"/>
    <property type="match status" value="1"/>
</dbReference>
<protein>
    <submittedName>
        <fullName evidence="3">Exported amidohydrolase family protein</fullName>
    </submittedName>
</protein>
<dbReference type="Proteomes" id="UP000058599">
    <property type="component" value="Chromosome"/>
</dbReference>
<feature type="domain" description="Amidohydrolase-related" evidence="2">
    <location>
        <begin position="81"/>
        <end position="458"/>
    </location>
</feature>
<dbReference type="PANTHER" id="PTHR43135:SF3">
    <property type="entry name" value="ALPHA-D-RIBOSE 1-METHYLPHOSPHONATE 5-TRIPHOSPHATE DIPHOSPHATASE"/>
    <property type="match status" value="1"/>
</dbReference>
<keyword evidence="4" id="KW-1185">Reference proteome</keyword>
<dbReference type="Pfam" id="PF01979">
    <property type="entry name" value="Amidohydro_1"/>
    <property type="match status" value="1"/>
</dbReference>
<evidence type="ECO:0000313" key="4">
    <source>
        <dbReference type="Proteomes" id="UP000058599"/>
    </source>
</evidence>
<evidence type="ECO:0000259" key="2">
    <source>
        <dbReference type="Pfam" id="PF01979"/>
    </source>
</evidence>